<dbReference type="OrthoDB" id="2679245at2"/>
<keyword evidence="3" id="KW-1185">Reference proteome</keyword>
<feature type="transmembrane region" description="Helical" evidence="1">
    <location>
        <begin position="131"/>
        <end position="152"/>
    </location>
</feature>
<organism evidence="2 3">
    <name type="scientific">Alteribacter lacisalsi</name>
    <dbReference type="NCBI Taxonomy" id="2045244"/>
    <lineage>
        <taxon>Bacteria</taxon>
        <taxon>Bacillati</taxon>
        <taxon>Bacillota</taxon>
        <taxon>Bacilli</taxon>
        <taxon>Bacillales</taxon>
        <taxon>Bacillaceae</taxon>
        <taxon>Alteribacter</taxon>
    </lineage>
</organism>
<accession>A0A2W0H9P5</accession>
<feature type="transmembrane region" description="Helical" evidence="1">
    <location>
        <begin position="6"/>
        <end position="22"/>
    </location>
</feature>
<comment type="caution">
    <text evidence="2">The sequence shown here is derived from an EMBL/GenBank/DDBJ whole genome shotgun (WGS) entry which is preliminary data.</text>
</comment>
<evidence type="ECO:0000313" key="2">
    <source>
        <dbReference type="EMBL" id="PYZ98563.1"/>
    </source>
</evidence>
<dbReference type="RefSeq" id="WP_110518557.1">
    <property type="nucleotide sequence ID" value="NZ_PDOF01000001.1"/>
</dbReference>
<sequence>MAAYLWQPAVILVFYVLSSFHFRKKGLTVMNFNGRKVPYNFGLVILLWAGLDFVTGGPLSLTPAGFWFVFTVWALGWLDDRFGTAQPKGIRGHFTYLFRQRKLTTGLLKAAGGTAAAFIYAATLVRQESMLVWELPVFLPVLILVPHVFNLLDTRPLRVMKLSVMLLFVVGVFHNGVFYAPGIILLLLIWMKEEGAEKTMLGDNGAMTAGALFATAAAQSGSLPAAGGAALAAVFLTILSEKRSISAIISSSTLLNTMDLAGQRRNR</sequence>
<dbReference type="Proteomes" id="UP000248066">
    <property type="component" value="Unassembled WGS sequence"/>
</dbReference>
<protein>
    <submittedName>
        <fullName evidence="2">Uncharacterized protein</fullName>
    </submittedName>
</protein>
<feature type="transmembrane region" description="Helical" evidence="1">
    <location>
        <begin position="61"/>
        <end position="78"/>
    </location>
</feature>
<feature type="transmembrane region" description="Helical" evidence="1">
    <location>
        <begin position="106"/>
        <end position="125"/>
    </location>
</feature>
<dbReference type="EMBL" id="PDOF01000001">
    <property type="protein sequence ID" value="PYZ98563.1"/>
    <property type="molecule type" value="Genomic_DNA"/>
</dbReference>
<dbReference type="AlphaFoldDB" id="A0A2W0H9P5"/>
<evidence type="ECO:0000256" key="1">
    <source>
        <dbReference type="SAM" id="Phobius"/>
    </source>
</evidence>
<proteinExistence type="predicted"/>
<name>A0A2W0H9P5_9BACI</name>
<gene>
    <name evidence="2" type="ORF">CR205_08255</name>
</gene>
<feature type="transmembrane region" description="Helical" evidence="1">
    <location>
        <begin position="211"/>
        <end position="239"/>
    </location>
</feature>
<keyword evidence="1" id="KW-0812">Transmembrane</keyword>
<keyword evidence="1" id="KW-0472">Membrane</keyword>
<reference evidence="2 3" key="1">
    <citation type="submission" date="2017-10" db="EMBL/GenBank/DDBJ databases">
        <title>Bacillus sp. nov., a halophilic bacterium isolated from a Yangshapao Lake.</title>
        <authorList>
            <person name="Wang H."/>
        </authorList>
    </citation>
    <scope>NUCLEOTIDE SEQUENCE [LARGE SCALE GENOMIC DNA]</scope>
    <source>
        <strain evidence="2 3">YSP-3</strain>
    </source>
</reference>
<feature type="transmembrane region" description="Helical" evidence="1">
    <location>
        <begin position="164"/>
        <end position="191"/>
    </location>
</feature>
<feature type="transmembrane region" description="Helical" evidence="1">
    <location>
        <begin position="37"/>
        <end position="55"/>
    </location>
</feature>
<evidence type="ECO:0000313" key="3">
    <source>
        <dbReference type="Proteomes" id="UP000248066"/>
    </source>
</evidence>
<keyword evidence="1" id="KW-1133">Transmembrane helix</keyword>